<accession>A0A844AR75</accession>
<dbReference type="Pfam" id="PF00781">
    <property type="entry name" value="DAGK_cat"/>
    <property type="match status" value="1"/>
</dbReference>
<dbReference type="PANTHER" id="PTHR30492:SF0">
    <property type="entry name" value="METHYLGLYOXAL SYNTHASE"/>
    <property type="match status" value="1"/>
</dbReference>
<dbReference type="Pfam" id="PF19279">
    <property type="entry name" value="YegS_C"/>
    <property type="match status" value="1"/>
</dbReference>
<reference evidence="2 3" key="1">
    <citation type="submission" date="2019-11" db="EMBL/GenBank/DDBJ databases">
        <title>Caenimonas koreensis gen. nov., sp. nov., isolated from activated sludge.</title>
        <authorList>
            <person name="Seung H.R."/>
        </authorList>
    </citation>
    <scope>NUCLEOTIDE SEQUENCE [LARGE SCALE GENOMIC DNA]</scope>
    <source>
        <strain evidence="2 3">EMB320</strain>
    </source>
</reference>
<dbReference type="InterPro" id="IPR001206">
    <property type="entry name" value="Diacylglycerol_kinase_cat_dom"/>
</dbReference>
<dbReference type="Gene3D" id="3.40.50.10330">
    <property type="entry name" value="Probable inorganic polyphosphate/atp-NAD kinase, domain 1"/>
    <property type="match status" value="1"/>
</dbReference>
<keyword evidence="3" id="KW-1185">Reference proteome</keyword>
<dbReference type="OrthoDB" id="142078at2"/>
<dbReference type="EMBL" id="WJBU01000004">
    <property type="protein sequence ID" value="MRD46544.1"/>
    <property type="molecule type" value="Genomic_DNA"/>
</dbReference>
<evidence type="ECO:0000313" key="3">
    <source>
        <dbReference type="Proteomes" id="UP000487350"/>
    </source>
</evidence>
<dbReference type="GO" id="GO:0019242">
    <property type="term" value="P:methylglyoxal biosynthetic process"/>
    <property type="evidence" value="ECO:0007669"/>
    <property type="project" value="InterPro"/>
</dbReference>
<dbReference type="InterPro" id="IPR004363">
    <property type="entry name" value="Methylgl_synth"/>
</dbReference>
<sequence>MLAVIISNASAGQGRPAEGAGEMEAACRRRGLDARAVLVRDGEDITRAASDAIEQGASLVVAAGGDGTVSAVASQVAGTGVTMGVIPMGTLNHFAKDLGIPLEAEGAIDVLVRGKVLDVDAGEVNGRLFINNSGLGLYPDIVREREAQQRRLGRGKWAALLHACLRAAQRYPVLSLHFEVDGKKLERRSAFVFIGNNEYTMTGFEIGERAGLADGKLSLYVTHRMGRFGLVWLALRALFGRLEQARDFDMLTATSVMVDTHKRSIRVATDGEVTLMQTPLHYRIRPAALRVMVPASLPGESPAV</sequence>
<organism evidence="2 3">
    <name type="scientific">Caenimonas koreensis DSM 17982</name>
    <dbReference type="NCBI Taxonomy" id="1121255"/>
    <lineage>
        <taxon>Bacteria</taxon>
        <taxon>Pseudomonadati</taxon>
        <taxon>Pseudomonadota</taxon>
        <taxon>Betaproteobacteria</taxon>
        <taxon>Burkholderiales</taxon>
        <taxon>Comamonadaceae</taxon>
        <taxon>Caenimonas</taxon>
    </lineage>
</organism>
<name>A0A844AR75_9BURK</name>
<dbReference type="SUPFAM" id="SSF111331">
    <property type="entry name" value="NAD kinase/diacylglycerol kinase-like"/>
    <property type="match status" value="1"/>
</dbReference>
<protein>
    <recommendedName>
        <fullName evidence="1">DAGKc domain-containing protein</fullName>
    </recommendedName>
</protein>
<dbReference type="InterPro" id="IPR017438">
    <property type="entry name" value="ATP-NAD_kinase_N"/>
</dbReference>
<dbReference type="GO" id="GO:0005829">
    <property type="term" value="C:cytosol"/>
    <property type="evidence" value="ECO:0007669"/>
    <property type="project" value="TreeGrafter"/>
</dbReference>
<dbReference type="InterPro" id="IPR045540">
    <property type="entry name" value="YegS/DAGK_C"/>
</dbReference>
<evidence type="ECO:0000259" key="1">
    <source>
        <dbReference type="PROSITE" id="PS50146"/>
    </source>
</evidence>
<evidence type="ECO:0000313" key="2">
    <source>
        <dbReference type="EMBL" id="MRD46544.1"/>
    </source>
</evidence>
<comment type="caution">
    <text evidence="2">The sequence shown here is derived from an EMBL/GenBank/DDBJ whole genome shotgun (WGS) entry which is preliminary data.</text>
</comment>
<gene>
    <name evidence="2" type="ORF">GHT07_04605</name>
</gene>
<dbReference type="RefSeq" id="WP_153583894.1">
    <property type="nucleotide sequence ID" value="NZ_WJBU01000004.1"/>
</dbReference>
<dbReference type="PROSITE" id="PS50146">
    <property type="entry name" value="DAGK"/>
    <property type="match status" value="1"/>
</dbReference>
<dbReference type="InterPro" id="IPR016064">
    <property type="entry name" value="NAD/diacylglycerol_kinase_sf"/>
</dbReference>
<dbReference type="SMART" id="SM00046">
    <property type="entry name" value="DAGKc"/>
    <property type="match status" value="1"/>
</dbReference>
<feature type="domain" description="DAGKc" evidence="1">
    <location>
        <begin position="1"/>
        <end position="128"/>
    </location>
</feature>
<proteinExistence type="predicted"/>
<dbReference type="Gene3D" id="2.60.200.40">
    <property type="match status" value="1"/>
</dbReference>
<dbReference type="Proteomes" id="UP000487350">
    <property type="component" value="Unassembled WGS sequence"/>
</dbReference>
<dbReference type="AlphaFoldDB" id="A0A844AR75"/>
<dbReference type="GO" id="GO:0008929">
    <property type="term" value="F:methylglyoxal synthase activity"/>
    <property type="evidence" value="ECO:0007669"/>
    <property type="project" value="InterPro"/>
</dbReference>
<dbReference type="GO" id="GO:0016301">
    <property type="term" value="F:kinase activity"/>
    <property type="evidence" value="ECO:0007669"/>
    <property type="project" value="InterPro"/>
</dbReference>
<dbReference type="PANTHER" id="PTHR30492">
    <property type="entry name" value="METHYLGLYOXAL SYNTHASE"/>
    <property type="match status" value="1"/>
</dbReference>